<proteinExistence type="predicted"/>
<dbReference type="RefSeq" id="WP_016537525.1">
    <property type="nucleotide sequence ID" value="NZ_KE161030.1"/>
</dbReference>
<dbReference type="HOGENOM" id="CLU_177114_0_0_6"/>
<dbReference type="Pfam" id="PF10387">
    <property type="entry name" value="DUF2442"/>
    <property type="match status" value="1"/>
</dbReference>
<name>S3ISR6_9ENTR</name>
<protein>
    <recommendedName>
        <fullName evidence="3">DUF2442 domain-containing protein</fullName>
    </recommendedName>
</protein>
<comment type="caution">
    <text evidence="1">The sequence shown here is derived from an EMBL/GenBank/DDBJ whole genome shotgun (WGS) entry which is preliminary data.</text>
</comment>
<dbReference type="PATRIC" id="fig|566551.4.peg.2964"/>
<accession>S3ISR6</accession>
<dbReference type="Proteomes" id="UP000014585">
    <property type="component" value="Unassembled WGS sequence"/>
</dbReference>
<evidence type="ECO:0008006" key="3">
    <source>
        <dbReference type="Google" id="ProtNLM"/>
    </source>
</evidence>
<dbReference type="OrthoDB" id="9807561at2"/>
<dbReference type="Gene3D" id="3.30.2020.40">
    <property type="entry name" value="Uncharacterised protein PF10387, DUF2442"/>
    <property type="match status" value="1"/>
</dbReference>
<dbReference type="AlphaFoldDB" id="S3ISR6"/>
<gene>
    <name evidence="1" type="ORF">HMPREF0201_03249</name>
</gene>
<dbReference type="EMBL" id="ATDT01000029">
    <property type="protein sequence ID" value="EPF15576.1"/>
    <property type="molecule type" value="Genomic_DNA"/>
</dbReference>
<dbReference type="STRING" id="566551.HMPREF0201_03249"/>
<evidence type="ECO:0000313" key="1">
    <source>
        <dbReference type="EMBL" id="EPF15576.1"/>
    </source>
</evidence>
<organism evidence="1 2">
    <name type="scientific">Cedecea davisae DSM 4568</name>
    <dbReference type="NCBI Taxonomy" id="566551"/>
    <lineage>
        <taxon>Bacteria</taxon>
        <taxon>Pseudomonadati</taxon>
        <taxon>Pseudomonadota</taxon>
        <taxon>Gammaproteobacteria</taxon>
        <taxon>Enterobacterales</taxon>
        <taxon>Enterobacteriaceae</taxon>
        <taxon>Cedecea</taxon>
    </lineage>
</organism>
<sequence>MAISAKHLRFDEQKMWVELSDGRTLGIPLDWFPKLLNASHQQRSEYELSTHGIHWDALNEDISVEGLLAGHGDATCRPYDAA</sequence>
<reference evidence="1 2" key="1">
    <citation type="submission" date="2013-04" db="EMBL/GenBank/DDBJ databases">
        <authorList>
            <person name="Weinstock G."/>
            <person name="Sodergren E."/>
            <person name="Lobos E.A."/>
            <person name="Fulton L."/>
            <person name="Fulton R."/>
            <person name="Courtney L."/>
            <person name="Fronick C."/>
            <person name="O'Laughlin M."/>
            <person name="Godfrey J."/>
            <person name="Wilson R.M."/>
            <person name="Miner T."/>
            <person name="Farmer C."/>
            <person name="Delehaunty K."/>
            <person name="Cordes M."/>
            <person name="Minx P."/>
            <person name="Tomlinson C."/>
            <person name="Chen J."/>
            <person name="Wollam A."/>
            <person name="Pepin K.H."/>
            <person name="Palsikar V.B."/>
            <person name="Zhang X."/>
            <person name="Suruliraj S."/>
            <person name="Perna N.T."/>
            <person name="Plunkett G."/>
            <person name="Warren W."/>
            <person name="Mitreva M."/>
            <person name="Mardis E.R."/>
            <person name="Wilson R.K."/>
        </authorList>
    </citation>
    <scope>NUCLEOTIDE SEQUENCE [LARGE SCALE GENOMIC DNA]</scope>
    <source>
        <strain evidence="1 2">DSM 4568</strain>
    </source>
</reference>
<dbReference type="InterPro" id="IPR018841">
    <property type="entry name" value="DUF2442"/>
</dbReference>
<evidence type="ECO:0000313" key="2">
    <source>
        <dbReference type="Proteomes" id="UP000014585"/>
    </source>
</evidence>